<dbReference type="GO" id="GO:0004521">
    <property type="term" value="F:RNA endonuclease activity"/>
    <property type="evidence" value="ECO:0007669"/>
    <property type="project" value="UniProtKB-ARBA"/>
</dbReference>
<protein>
    <recommendedName>
        <fullName evidence="6">Ribonuclease PIN domain-containing protein</fullName>
    </recommendedName>
</protein>
<feature type="compositionally biased region" description="Low complexity" evidence="5">
    <location>
        <begin position="285"/>
        <end position="294"/>
    </location>
</feature>
<dbReference type="GO" id="GO:0046872">
    <property type="term" value="F:metal ion binding"/>
    <property type="evidence" value="ECO:0007669"/>
    <property type="project" value="UniProtKB-KW"/>
</dbReference>
<evidence type="ECO:0000313" key="8">
    <source>
        <dbReference type="Proteomes" id="UP001605036"/>
    </source>
</evidence>
<dbReference type="AlphaFoldDB" id="A0ABD1ZNH2"/>
<dbReference type="Proteomes" id="UP001605036">
    <property type="component" value="Unassembled WGS sequence"/>
</dbReference>
<name>A0ABD1ZNH2_9MARC</name>
<proteinExistence type="inferred from homology"/>
<dbReference type="Gene3D" id="3.40.50.1010">
    <property type="entry name" value="5'-nuclease"/>
    <property type="match status" value="1"/>
</dbReference>
<dbReference type="PANTHER" id="PTHR12814:SF2">
    <property type="entry name" value="RNA-BINDING PROTEIN NOB1"/>
    <property type="match status" value="1"/>
</dbReference>
<evidence type="ECO:0000259" key="6">
    <source>
        <dbReference type="Pfam" id="PF17146"/>
    </source>
</evidence>
<comment type="caution">
    <text evidence="7">The sequence shown here is derived from an EMBL/GenBank/DDBJ whole genome shotgun (WGS) entry which is preliminary data.</text>
</comment>
<comment type="similarity">
    <text evidence="1">Belongs to the NOB1 family.</text>
</comment>
<dbReference type="GO" id="GO:0016787">
    <property type="term" value="F:hydrolase activity"/>
    <property type="evidence" value="ECO:0007669"/>
    <property type="project" value="UniProtKB-KW"/>
</dbReference>
<feature type="region of interest" description="Disordered" evidence="5">
    <location>
        <begin position="137"/>
        <end position="189"/>
    </location>
</feature>
<keyword evidence="8" id="KW-1185">Reference proteome</keyword>
<evidence type="ECO:0000256" key="2">
    <source>
        <dbReference type="ARBA" id="ARBA00022722"/>
    </source>
</evidence>
<dbReference type="InterPro" id="IPR033411">
    <property type="entry name" value="Ribonuclease_PIN"/>
</dbReference>
<organism evidence="7 8">
    <name type="scientific">Riccia fluitans</name>
    <dbReference type="NCBI Taxonomy" id="41844"/>
    <lineage>
        <taxon>Eukaryota</taxon>
        <taxon>Viridiplantae</taxon>
        <taxon>Streptophyta</taxon>
        <taxon>Embryophyta</taxon>
        <taxon>Marchantiophyta</taxon>
        <taxon>Marchantiopsida</taxon>
        <taxon>Marchantiidae</taxon>
        <taxon>Marchantiales</taxon>
        <taxon>Ricciaceae</taxon>
        <taxon>Riccia</taxon>
    </lineage>
</organism>
<dbReference type="GO" id="GO:0031981">
    <property type="term" value="C:nuclear lumen"/>
    <property type="evidence" value="ECO:0007669"/>
    <property type="project" value="UniProtKB-ARBA"/>
</dbReference>
<accession>A0ABD1ZNH2</accession>
<dbReference type="FunFam" id="3.40.50.1010:FF:000020">
    <property type="entry name" value="20S-pre-rRNA D-site endonuclease NOB1"/>
    <property type="match status" value="1"/>
</dbReference>
<dbReference type="Pfam" id="PF17146">
    <property type="entry name" value="PIN_6"/>
    <property type="match status" value="1"/>
</dbReference>
<evidence type="ECO:0000256" key="4">
    <source>
        <dbReference type="ARBA" id="ARBA00022801"/>
    </source>
</evidence>
<feature type="region of interest" description="Disordered" evidence="5">
    <location>
        <begin position="248"/>
        <end position="314"/>
    </location>
</feature>
<keyword evidence="3" id="KW-0479">Metal-binding</keyword>
<evidence type="ECO:0000256" key="5">
    <source>
        <dbReference type="SAM" id="MobiDB-lite"/>
    </source>
</evidence>
<dbReference type="InterPro" id="IPR039907">
    <property type="entry name" value="NOB1"/>
</dbReference>
<evidence type="ECO:0000256" key="1">
    <source>
        <dbReference type="ARBA" id="ARBA00005858"/>
    </source>
</evidence>
<dbReference type="CDD" id="cd09876">
    <property type="entry name" value="PIN_Nob1-like"/>
    <property type="match status" value="1"/>
</dbReference>
<sequence>MATVSTATGEGGGGWASIARKDAPVEKKPDIQSLLSTDGLKTVVVDANAIIGGGVRLARIADQLFTVREVLAEVRDPASRFHLATLPVEIKCLEPSEDALTKVAQFARATGDVQSLSEVDMKLIALTYTLEAQVHGTDHIRTRPPPLVLTATKGGQRSKDPPGWGQVSNPEEWEGIDDEEDGSDNRGSRILGLKSLSLDSQEPISARNGAVSGPSSEKEALLNSASNEIPATAAVVSEVQNETATPVPVVDSAVVRDNQRDVKEPAEVDNLTDKAQSEQLREANSSESSHGGSSKPVENKQATQGTVDADGDEWERALSRSTRREYLKRAQRRALRQQLAESSAAVTEAGDLADNANLAGARLAEKNSDDRSSHGTAICRPELSAEDAKDLVFLIHIVFRGRRIASARY</sequence>
<evidence type="ECO:0000313" key="7">
    <source>
        <dbReference type="EMBL" id="KAL2652885.1"/>
    </source>
</evidence>
<evidence type="ECO:0000256" key="3">
    <source>
        <dbReference type="ARBA" id="ARBA00022723"/>
    </source>
</evidence>
<feature type="domain" description="Ribonuclease PIN" evidence="6">
    <location>
        <begin position="43"/>
        <end position="130"/>
    </location>
</feature>
<dbReference type="GO" id="GO:0005737">
    <property type="term" value="C:cytoplasm"/>
    <property type="evidence" value="ECO:0007669"/>
    <property type="project" value="UniProtKB-ARBA"/>
</dbReference>
<dbReference type="GO" id="GO:0006364">
    <property type="term" value="P:rRNA processing"/>
    <property type="evidence" value="ECO:0007669"/>
    <property type="project" value="UniProtKB-ARBA"/>
</dbReference>
<feature type="compositionally biased region" description="Basic and acidic residues" evidence="5">
    <location>
        <begin position="257"/>
        <end position="281"/>
    </location>
</feature>
<feature type="compositionally biased region" description="Acidic residues" evidence="5">
    <location>
        <begin position="171"/>
        <end position="182"/>
    </location>
</feature>
<keyword evidence="2" id="KW-0540">Nuclease</keyword>
<keyword evidence="4" id="KW-0378">Hydrolase</keyword>
<dbReference type="EMBL" id="JBHFFA010000001">
    <property type="protein sequence ID" value="KAL2652885.1"/>
    <property type="molecule type" value="Genomic_DNA"/>
</dbReference>
<gene>
    <name evidence="7" type="ORF">R1flu_021013</name>
</gene>
<reference evidence="7 8" key="1">
    <citation type="submission" date="2024-09" db="EMBL/GenBank/DDBJ databases">
        <title>Chromosome-scale assembly of Riccia fluitans.</title>
        <authorList>
            <person name="Paukszto L."/>
            <person name="Sawicki J."/>
            <person name="Karawczyk K."/>
            <person name="Piernik-Szablinska J."/>
            <person name="Szczecinska M."/>
            <person name="Mazdziarz M."/>
        </authorList>
    </citation>
    <scope>NUCLEOTIDE SEQUENCE [LARGE SCALE GENOMIC DNA]</scope>
    <source>
        <strain evidence="7">Rf_01</strain>
        <tissue evidence="7">Aerial parts of the thallus</tissue>
    </source>
</reference>
<dbReference type="PANTHER" id="PTHR12814">
    <property type="entry name" value="RNA-BINDING PROTEIN NOB1"/>
    <property type="match status" value="1"/>
</dbReference>